<gene>
    <name evidence="1" type="ORF">FKX85_06530</name>
</gene>
<proteinExistence type="predicted"/>
<keyword evidence="2" id="KW-1185">Reference proteome</keyword>
<dbReference type="AlphaFoldDB" id="A0A514CFX6"/>
<reference evidence="1 2" key="1">
    <citation type="submission" date="2019-06" db="EMBL/GenBank/DDBJ databases">
        <title>Echinicola alkalisoli sp. nov. isolated from saline soil.</title>
        <authorList>
            <person name="Sun J.-Q."/>
            <person name="Xu L."/>
        </authorList>
    </citation>
    <scope>NUCLEOTIDE SEQUENCE [LARGE SCALE GENOMIC DNA]</scope>
    <source>
        <strain evidence="1 2">LN3S3</strain>
    </source>
</reference>
<evidence type="ECO:0008006" key="3">
    <source>
        <dbReference type="Google" id="ProtNLM"/>
    </source>
</evidence>
<dbReference type="OrthoDB" id="6225685at2"/>
<dbReference type="Gene3D" id="2.180.10.10">
    <property type="entry name" value="RHS repeat-associated core"/>
    <property type="match status" value="1"/>
</dbReference>
<sequence>MQLSIKNFIITLLILGGCQSNEDNAPNRDILDISQLELFTPPNVLSKEFFYQDSFDDPSWTNHYYYDNKGKITIKVGLNASADTTGAVTYLYENDVLKWNYNYSFSHDNLVLESYSEYLYDGEGRLSKVLAHAPGETAEIRYENIYGQNGNLTQVWYSSDGAEKTTYEYNENGQRIKESVYAGQESPWIVYFYRYNDQDYLEAKETSYSVPAENEKKDAFQFDYDQSGNLIEKREYLPSYDFTLARRYTYEYY</sequence>
<organism evidence="1 2">
    <name type="scientific">Echinicola soli</name>
    <dbReference type="NCBI Taxonomy" id="2591634"/>
    <lineage>
        <taxon>Bacteria</taxon>
        <taxon>Pseudomonadati</taxon>
        <taxon>Bacteroidota</taxon>
        <taxon>Cytophagia</taxon>
        <taxon>Cytophagales</taxon>
        <taxon>Cyclobacteriaceae</taxon>
        <taxon>Echinicola</taxon>
    </lineage>
</organism>
<protein>
    <recommendedName>
        <fullName evidence="3">YD repeat-containing protein</fullName>
    </recommendedName>
</protein>
<dbReference type="EMBL" id="CP041253">
    <property type="protein sequence ID" value="QDH78708.1"/>
    <property type="molecule type" value="Genomic_DNA"/>
</dbReference>
<evidence type="ECO:0000313" key="1">
    <source>
        <dbReference type="EMBL" id="QDH78708.1"/>
    </source>
</evidence>
<dbReference type="RefSeq" id="WP_141613962.1">
    <property type="nucleotide sequence ID" value="NZ_CP041253.1"/>
</dbReference>
<evidence type="ECO:0000313" key="2">
    <source>
        <dbReference type="Proteomes" id="UP000316614"/>
    </source>
</evidence>
<dbReference type="PROSITE" id="PS51257">
    <property type="entry name" value="PROKAR_LIPOPROTEIN"/>
    <property type="match status" value="1"/>
</dbReference>
<accession>A0A514CFX6</accession>
<name>A0A514CFX6_9BACT</name>
<dbReference type="KEGG" id="echi:FKX85_06530"/>
<dbReference type="Proteomes" id="UP000316614">
    <property type="component" value="Chromosome"/>
</dbReference>